<evidence type="ECO:0000259" key="1">
    <source>
        <dbReference type="Pfam" id="PF13175"/>
    </source>
</evidence>
<dbReference type="Proteomes" id="UP001210231">
    <property type="component" value="Unassembled WGS sequence"/>
</dbReference>
<dbReference type="InterPro" id="IPR027417">
    <property type="entry name" value="P-loop_NTPase"/>
</dbReference>
<dbReference type="RefSeq" id="WP_407032671.1">
    <property type="nucleotide sequence ID" value="NZ_JAQGEF010000028.1"/>
</dbReference>
<evidence type="ECO:0000313" key="4">
    <source>
        <dbReference type="Proteomes" id="UP001210231"/>
    </source>
</evidence>
<dbReference type="CDD" id="cd01026">
    <property type="entry name" value="TOPRIM_OLD"/>
    <property type="match status" value="1"/>
</dbReference>
<organism evidence="3 4">
    <name type="scientific">Polluticaenibacter yanchengensis</name>
    <dbReference type="NCBI Taxonomy" id="3014562"/>
    <lineage>
        <taxon>Bacteria</taxon>
        <taxon>Pseudomonadati</taxon>
        <taxon>Bacteroidota</taxon>
        <taxon>Chitinophagia</taxon>
        <taxon>Chitinophagales</taxon>
        <taxon>Chitinophagaceae</taxon>
        <taxon>Polluticaenibacter</taxon>
    </lineage>
</organism>
<feature type="domain" description="OLD protein-like TOPRIM" evidence="2">
    <location>
        <begin position="386"/>
        <end position="450"/>
    </location>
</feature>
<dbReference type="InterPro" id="IPR041685">
    <property type="entry name" value="AAA_GajA/Old/RecF-like"/>
</dbReference>
<sequence length="601" mass="69427">MLTDRTTKRYSRQTFMILTSIRLQGFRNFKRAKINLATKSLIIGSNDVGKTNLLWAIRLLLDRSLSDYDIEPKDTDFYAFDDTDTFTIQLHFEDVTEDCVVSKLKGKIGDNNKLILAYKAFRDKITKVKTYQLFAGPTTDLLEEIEDRYYRKVLNVKYISSRRDLHNYINREKGYLFQIAKENREEDEVTQDEKLYSEIQSELKNVDEKIPKLNFISSATNTINDELSKLSLHHTKQKIVFDASSSNVDNFINSVSIASKSNEQRVLIGGDGRLNQIYLALWASRNELTRDSLKEVTIFCIEEPEAHLHPHQQRKLADYLNASIKGQVLLTSHSPQIASEFSPNSLVRLFNKNGETKAASDGCSEIIDKAFKDFGYRLSIIPAEAFFSDAVFLVEGISEELFYKTLSTQLKIDLDRLNISILMVDGVGFSTFIKILNSLNIEWVLRTDNDIFKIPKKEEYRFAGIQRCISIYRDYFPQDETTENLLKENESNLQGFVNSNPAENNTKSASIIIEDLERYKIYLSNKDLENDLFNTNIKNDLKNHFSDIDEVNIINEMQKKKASFIYDFLRSNKENLAKLAEDKIAKPLLKCKEIIEKMQKE</sequence>
<dbReference type="SUPFAM" id="SSF52540">
    <property type="entry name" value="P-loop containing nucleoside triphosphate hydrolases"/>
    <property type="match status" value="1"/>
</dbReference>
<accession>A0ABT4UNC1</accession>
<dbReference type="PANTHER" id="PTHR32182">
    <property type="entry name" value="DNA REPLICATION AND REPAIR PROTEIN RECF"/>
    <property type="match status" value="1"/>
</dbReference>
<comment type="caution">
    <text evidence="3">The sequence shown here is derived from an EMBL/GenBank/DDBJ whole genome shotgun (WGS) entry which is preliminary data.</text>
</comment>
<evidence type="ECO:0000313" key="3">
    <source>
        <dbReference type="EMBL" id="MDA3616342.1"/>
    </source>
</evidence>
<dbReference type="Pfam" id="PF13175">
    <property type="entry name" value="AAA_15"/>
    <property type="match status" value="1"/>
</dbReference>
<feature type="domain" description="Endonuclease GajA/Old nuclease/RecF-like AAA" evidence="1">
    <location>
        <begin position="16"/>
        <end position="338"/>
    </location>
</feature>
<evidence type="ECO:0000259" key="2">
    <source>
        <dbReference type="Pfam" id="PF20469"/>
    </source>
</evidence>
<reference evidence="3 4" key="1">
    <citation type="submission" date="2022-12" db="EMBL/GenBank/DDBJ databases">
        <title>Chitinophagaceae gen. sp. nov., a new member of the family Chitinophagaceae, isolated from soil in a chemical factory.</title>
        <authorList>
            <person name="Ke Z."/>
        </authorList>
    </citation>
    <scope>NUCLEOTIDE SEQUENCE [LARGE SCALE GENOMIC DNA]</scope>
    <source>
        <strain evidence="3 4">LY-5</strain>
    </source>
</reference>
<protein>
    <submittedName>
        <fullName evidence="3">AAA family ATPase</fullName>
    </submittedName>
</protein>
<dbReference type="Pfam" id="PF20469">
    <property type="entry name" value="OLD-like_TOPRIM"/>
    <property type="match status" value="1"/>
</dbReference>
<dbReference type="InterPro" id="IPR034139">
    <property type="entry name" value="TOPRIM_OLD"/>
</dbReference>
<gene>
    <name evidence="3" type="ORF">O3P16_16110</name>
</gene>
<name>A0ABT4UNC1_9BACT</name>
<keyword evidence="4" id="KW-1185">Reference proteome</keyword>
<dbReference type="EMBL" id="JAQGEF010000028">
    <property type="protein sequence ID" value="MDA3616342.1"/>
    <property type="molecule type" value="Genomic_DNA"/>
</dbReference>
<dbReference type="Gene3D" id="3.40.50.300">
    <property type="entry name" value="P-loop containing nucleotide triphosphate hydrolases"/>
    <property type="match status" value="1"/>
</dbReference>
<proteinExistence type="predicted"/>
<dbReference type="PANTHER" id="PTHR32182:SF22">
    <property type="entry name" value="ATP-DEPENDENT ENDONUCLEASE, OLD FAMILY-RELATED"/>
    <property type="match status" value="1"/>
</dbReference>